<accession>A0ABW0SAC8</accession>
<keyword evidence="2" id="KW-1185">Reference proteome</keyword>
<reference evidence="2" key="1">
    <citation type="journal article" date="2019" name="Int. J. Syst. Evol. Microbiol.">
        <title>The Global Catalogue of Microorganisms (GCM) 10K type strain sequencing project: providing services to taxonomists for standard genome sequencing and annotation.</title>
        <authorList>
            <consortium name="The Broad Institute Genomics Platform"/>
            <consortium name="The Broad Institute Genome Sequencing Center for Infectious Disease"/>
            <person name="Wu L."/>
            <person name="Ma J."/>
        </authorList>
    </citation>
    <scope>NUCLEOTIDE SEQUENCE [LARGE SCALE GENOMIC DNA]</scope>
    <source>
        <strain evidence="2">KACC 11588</strain>
    </source>
</reference>
<dbReference type="InterPro" id="IPR010664">
    <property type="entry name" value="LipoPS_assembly_LptC-rel"/>
</dbReference>
<protein>
    <submittedName>
        <fullName evidence="1">LPS export ABC transporter periplasmic protein LptC</fullName>
    </submittedName>
</protein>
<dbReference type="Pfam" id="PF06835">
    <property type="entry name" value="LptC"/>
    <property type="match status" value="1"/>
</dbReference>
<dbReference type="RefSeq" id="WP_209838610.1">
    <property type="nucleotide sequence ID" value="NZ_JAGGJP010000003.1"/>
</dbReference>
<comment type="caution">
    <text evidence="1">The sequence shown here is derived from an EMBL/GenBank/DDBJ whole genome shotgun (WGS) entry which is preliminary data.</text>
</comment>
<dbReference type="EMBL" id="JBHSNA010000003">
    <property type="protein sequence ID" value="MFC5565834.1"/>
    <property type="molecule type" value="Genomic_DNA"/>
</dbReference>
<evidence type="ECO:0000313" key="1">
    <source>
        <dbReference type="EMBL" id="MFC5565834.1"/>
    </source>
</evidence>
<proteinExistence type="predicted"/>
<organism evidence="1 2">
    <name type="scientific">Rubellimicrobium aerolatum</name>
    <dbReference type="NCBI Taxonomy" id="490979"/>
    <lineage>
        <taxon>Bacteria</taxon>
        <taxon>Pseudomonadati</taxon>
        <taxon>Pseudomonadota</taxon>
        <taxon>Alphaproteobacteria</taxon>
        <taxon>Rhodobacterales</taxon>
        <taxon>Roseobacteraceae</taxon>
        <taxon>Rubellimicrobium</taxon>
    </lineage>
</organism>
<gene>
    <name evidence="1" type="primary">lptC</name>
    <name evidence="1" type="ORF">ACFPOC_05295</name>
</gene>
<dbReference type="Proteomes" id="UP001596056">
    <property type="component" value="Unassembled WGS sequence"/>
</dbReference>
<name>A0ABW0SAC8_9RHOB</name>
<evidence type="ECO:0000313" key="2">
    <source>
        <dbReference type="Proteomes" id="UP001596056"/>
    </source>
</evidence>
<sequence>MAEPGFRIPFRRRSRAIAWAKVLLPLAALALLSTMFLLARAPAGPDSIPFARLEEIAREPRIDRPRLSGVAPDGTTVTLSADRLTPLPGREDVYAVAAPRLETRTPGGGTATLTAGTGEVDGPARRLRLAGGVRVEASPATAVETPEVTADLSTGTAITGPVTGTAPFGAIEAGWLALEAGDGAGAARLLFDGGVRLLYHPQVTAEGP</sequence>